<dbReference type="EnsemblMetazoa" id="HelroT170795">
    <property type="protein sequence ID" value="HelroP170795"/>
    <property type="gene ID" value="HelroG170795"/>
</dbReference>
<dbReference type="AlphaFoldDB" id="T1F3F8"/>
<feature type="compositionally biased region" description="Low complexity" evidence="1">
    <location>
        <begin position="83"/>
        <end position="172"/>
    </location>
</feature>
<feature type="compositionally biased region" description="Polar residues" evidence="1">
    <location>
        <begin position="238"/>
        <end position="260"/>
    </location>
</feature>
<proteinExistence type="predicted"/>
<feature type="region of interest" description="Disordered" evidence="1">
    <location>
        <begin position="367"/>
        <end position="392"/>
    </location>
</feature>
<protein>
    <submittedName>
        <fullName evidence="2 3">Uncharacterized protein</fullName>
    </submittedName>
</protein>
<feature type="region of interest" description="Disordered" evidence="1">
    <location>
        <begin position="1"/>
        <end position="182"/>
    </location>
</feature>
<dbReference type="KEGG" id="hro:HELRODRAFT_170795"/>
<feature type="compositionally biased region" description="Polar residues" evidence="1">
    <location>
        <begin position="296"/>
        <end position="309"/>
    </location>
</feature>
<dbReference type="CTD" id="20203357"/>
<dbReference type="EMBL" id="AMQM01003683">
    <property type="status" value="NOT_ANNOTATED_CDS"/>
    <property type="molecule type" value="Genomic_DNA"/>
</dbReference>
<dbReference type="EMBL" id="KB096275">
    <property type="protein sequence ID" value="ESO06779.1"/>
    <property type="molecule type" value="Genomic_DNA"/>
</dbReference>
<evidence type="ECO:0000313" key="2">
    <source>
        <dbReference type="EMBL" id="ESO06779.1"/>
    </source>
</evidence>
<feature type="region of interest" description="Disordered" evidence="1">
    <location>
        <begin position="284"/>
        <end position="309"/>
    </location>
</feature>
<dbReference type="HOGENOM" id="CLU_564164_0_0_1"/>
<feature type="region of interest" description="Disordered" evidence="1">
    <location>
        <begin position="219"/>
        <end position="268"/>
    </location>
</feature>
<dbReference type="RefSeq" id="XP_009014875.1">
    <property type="nucleotide sequence ID" value="XM_009016627.1"/>
</dbReference>
<keyword evidence="4" id="KW-1185">Reference proteome</keyword>
<dbReference type="Proteomes" id="UP000015101">
    <property type="component" value="Unassembled WGS sequence"/>
</dbReference>
<dbReference type="GeneID" id="20203357"/>
<name>T1F3F8_HELRO</name>
<feature type="compositionally biased region" description="Polar residues" evidence="1">
    <location>
        <begin position="67"/>
        <end position="82"/>
    </location>
</feature>
<reference evidence="3" key="3">
    <citation type="submission" date="2015-06" db="UniProtKB">
        <authorList>
            <consortium name="EnsemblMetazoa"/>
        </authorList>
    </citation>
    <scope>IDENTIFICATION</scope>
</reference>
<evidence type="ECO:0000256" key="1">
    <source>
        <dbReference type="SAM" id="MobiDB-lite"/>
    </source>
</evidence>
<reference evidence="2 4" key="2">
    <citation type="journal article" date="2013" name="Nature">
        <title>Insights into bilaterian evolution from three spiralian genomes.</title>
        <authorList>
            <person name="Simakov O."/>
            <person name="Marletaz F."/>
            <person name="Cho S.J."/>
            <person name="Edsinger-Gonzales E."/>
            <person name="Havlak P."/>
            <person name="Hellsten U."/>
            <person name="Kuo D.H."/>
            <person name="Larsson T."/>
            <person name="Lv J."/>
            <person name="Arendt D."/>
            <person name="Savage R."/>
            <person name="Osoegawa K."/>
            <person name="de Jong P."/>
            <person name="Grimwood J."/>
            <person name="Chapman J.A."/>
            <person name="Shapiro H."/>
            <person name="Aerts A."/>
            <person name="Otillar R.P."/>
            <person name="Terry A.Y."/>
            <person name="Boore J.L."/>
            <person name="Grigoriev I.V."/>
            <person name="Lindberg D.R."/>
            <person name="Seaver E.C."/>
            <person name="Weisblat D.A."/>
            <person name="Putnam N.H."/>
            <person name="Rokhsar D.S."/>
        </authorList>
    </citation>
    <scope>NUCLEOTIDE SEQUENCE</scope>
</reference>
<evidence type="ECO:0000313" key="3">
    <source>
        <dbReference type="EnsemblMetazoa" id="HelroP170795"/>
    </source>
</evidence>
<dbReference type="InParanoid" id="T1F3F8"/>
<feature type="compositionally biased region" description="Low complexity" evidence="1">
    <location>
        <begin position="23"/>
        <end position="44"/>
    </location>
</feature>
<gene>
    <name evidence="3" type="primary">20203357</name>
    <name evidence="2" type="ORF">HELRODRAFT_170795</name>
</gene>
<evidence type="ECO:0000313" key="4">
    <source>
        <dbReference type="Proteomes" id="UP000015101"/>
    </source>
</evidence>
<reference evidence="4" key="1">
    <citation type="submission" date="2012-12" db="EMBL/GenBank/DDBJ databases">
        <authorList>
            <person name="Hellsten U."/>
            <person name="Grimwood J."/>
            <person name="Chapman J.A."/>
            <person name="Shapiro H."/>
            <person name="Aerts A."/>
            <person name="Otillar R.P."/>
            <person name="Terry A.Y."/>
            <person name="Boore J.L."/>
            <person name="Simakov O."/>
            <person name="Marletaz F."/>
            <person name="Cho S.-J."/>
            <person name="Edsinger-Gonzales E."/>
            <person name="Havlak P."/>
            <person name="Kuo D.-H."/>
            <person name="Larsson T."/>
            <person name="Lv J."/>
            <person name="Arendt D."/>
            <person name="Savage R."/>
            <person name="Osoegawa K."/>
            <person name="de Jong P."/>
            <person name="Lindberg D.R."/>
            <person name="Seaver E.C."/>
            <person name="Weisblat D.A."/>
            <person name="Putnam N.H."/>
            <person name="Grigoriev I.V."/>
            <person name="Rokhsar D.S."/>
        </authorList>
    </citation>
    <scope>NUCLEOTIDE SEQUENCE</scope>
</reference>
<sequence length="484" mass="51808">MHNTNDDSAASMGEQAFIDPSHDSQLPSSPSSSSYVHSMQSSSLKVADNDSSFCDSNVDVDDDEVAATSSSPPKQSTHLTLASTSPVQTSTVEPSVSSTSLPNGRPTGTSSTILATSSSSSSSSSLKSPSLSALFSKTTNTSTPRTASSATTKITSHSQQQSFSSKSFVKTFPTPPKPPSTLSSFTSFLQSAKFLNTAIMSTTTILAFPMCIALNEGNEEPNNKENPQQDCKPAECVQKQQQQSIPTTNISTETISTQESASKKNDSNGQVQVYLSNSLTDLQNVNSHSSNDDNVEQLSRKSSSQFTLNTNAHDGSLLTIDAQLNNNTNNEKHSNPDLHLSQPIPICMVSSPSPPLPLTTKPPTFPVKSSVVTSKSSPASSSTPPKSVTLPTHVLPPHILAAKNSATRRSLGFVQRKMADKKKLSVSIRCSHAYVDTVYRNKKETCCKKTHSDKQQMNTSVQPSSHLLINLILFGSVKFLLFNN</sequence>
<organism evidence="3 4">
    <name type="scientific">Helobdella robusta</name>
    <name type="common">Californian leech</name>
    <dbReference type="NCBI Taxonomy" id="6412"/>
    <lineage>
        <taxon>Eukaryota</taxon>
        <taxon>Metazoa</taxon>
        <taxon>Spiralia</taxon>
        <taxon>Lophotrochozoa</taxon>
        <taxon>Annelida</taxon>
        <taxon>Clitellata</taxon>
        <taxon>Hirudinea</taxon>
        <taxon>Rhynchobdellida</taxon>
        <taxon>Glossiphoniidae</taxon>
        <taxon>Helobdella</taxon>
    </lineage>
</organism>
<feature type="compositionally biased region" description="Low complexity" evidence="1">
    <location>
        <begin position="367"/>
        <end position="389"/>
    </location>
</feature>
<accession>T1F3F8</accession>